<dbReference type="EMBL" id="CAJPDR010000449">
    <property type="protein sequence ID" value="CAF9936639.1"/>
    <property type="molecule type" value="Genomic_DNA"/>
</dbReference>
<comment type="caution">
    <text evidence="2">The sequence shown here is derived from an EMBL/GenBank/DDBJ whole genome shotgun (WGS) entry which is preliminary data.</text>
</comment>
<accession>A0A8H3J019</accession>
<keyword evidence="3" id="KW-1185">Reference proteome</keyword>
<sequence length="140" mass="14801">MQFSPLQLVFATFLVPFTTALQTIYLATLASSGGNNYLAFFSDSNPCTDGTRFGYLPVGFDNCNQDITILGHENITFTGCKPYTGYPGTLPTGVADDGTPALKCKPASNPPGSLYGLYASCEPDANNDNVGGVSLLEYCS</sequence>
<name>A0A8H3J019_9LECA</name>
<evidence type="ECO:0000313" key="2">
    <source>
        <dbReference type="EMBL" id="CAF9936639.1"/>
    </source>
</evidence>
<keyword evidence="1" id="KW-0732">Signal</keyword>
<dbReference type="AlphaFoldDB" id="A0A8H3J019"/>
<reference evidence="2" key="1">
    <citation type="submission" date="2021-03" db="EMBL/GenBank/DDBJ databases">
        <authorList>
            <person name="Tagirdzhanova G."/>
        </authorList>
    </citation>
    <scope>NUCLEOTIDE SEQUENCE</scope>
</reference>
<proteinExistence type="predicted"/>
<feature type="chain" id="PRO_5034931115" evidence="1">
    <location>
        <begin position="21"/>
        <end position="140"/>
    </location>
</feature>
<dbReference type="Proteomes" id="UP000664203">
    <property type="component" value="Unassembled WGS sequence"/>
</dbReference>
<gene>
    <name evidence="2" type="ORF">ALECFALPRED_006908</name>
</gene>
<evidence type="ECO:0000256" key="1">
    <source>
        <dbReference type="SAM" id="SignalP"/>
    </source>
</evidence>
<organism evidence="2 3">
    <name type="scientific">Alectoria fallacina</name>
    <dbReference type="NCBI Taxonomy" id="1903189"/>
    <lineage>
        <taxon>Eukaryota</taxon>
        <taxon>Fungi</taxon>
        <taxon>Dikarya</taxon>
        <taxon>Ascomycota</taxon>
        <taxon>Pezizomycotina</taxon>
        <taxon>Lecanoromycetes</taxon>
        <taxon>OSLEUM clade</taxon>
        <taxon>Lecanoromycetidae</taxon>
        <taxon>Lecanorales</taxon>
        <taxon>Lecanorineae</taxon>
        <taxon>Parmeliaceae</taxon>
        <taxon>Alectoria</taxon>
    </lineage>
</organism>
<protein>
    <submittedName>
        <fullName evidence="2">Uncharacterized protein</fullName>
    </submittedName>
</protein>
<evidence type="ECO:0000313" key="3">
    <source>
        <dbReference type="Proteomes" id="UP000664203"/>
    </source>
</evidence>
<feature type="signal peptide" evidence="1">
    <location>
        <begin position="1"/>
        <end position="20"/>
    </location>
</feature>
<dbReference type="OrthoDB" id="5291872at2759"/>